<dbReference type="AlphaFoldDB" id="A0A972FW50"/>
<dbReference type="SUPFAM" id="SSF56925">
    <property type="entry name" value="OMPA-like"/>
    <property type="match status" value="1"/>
</dbReference>
<evidence type="ECO:0000256" key="2">
    <source>
        <dbReference type="SAM" id="SignalP"/>
    </source>
</evidence>
<feature type="domain" description="Outer membrane protein beta-barrel" evidence="3">
    <location>
        <begin position="9"/>
        <end position="188"/>
    </location>
</feature>
<reference evidence="4" key="1">
    <citation type="submission" date="2020-04" db="EMBL/GenBank/DDBJ databases">
        <title>Description of Shewanella salipaludis sp. nov., isolated from a salt marsh.</title>
        <authorList>
            <person name="Park S."/>
            <person name="Yoon J.-H."/>
        </authorList>
    </citation>
    <scope>NUCLEOTIDE SEQUENCE</scope>
    <source>
        <strain evidence="4">SHSM-M6</strain>
    </source>
</reference>
<dbReference type="Pfam" id="PF13505">
    <property type="entry name" value="OMP_b-brl"/>
    <property type="match status" value="1"/>
</dbReference>
<feature type="signal peptide" evidence="2">
    <location>
        <begin position="1"/>
        <end position="22"/>
    </location>
</feature>
<dbReference type="RefSeq" id="WP_169565939.1">
    <property type="nucleotide sequence ID" value="NZ_JAAXYH010000024.1"/>
</dbReference>
<dbReference type="Gene3D" id="2.40.160.20">
    <property type="match status" value="1"/>
</dbReference>
<proteinExistence type="predicted"/>
<evidence type="ECO:0000256" key="1">
    <source>
        <dbReference type="ARBA" id="ARBA00022729"/>
    </source>
</evidence>
<organism evidence="4 5">
    <name type="scientific">Shewanella salipaludis</name>
    <dbReference type="NCBI Taxonomy" id="2723052"/>
    <lineage>
        <taxon>Bacteria</taxon>
        <taxon>Pseudomonadati</taxon>
        <taxon>Pseudomonadota</taxon>
        <taxon>Gammaproteobacteria</taxon>
        <taxon>Alteromonadales</taxon>
        <taxon>Shewanellaceae</taxon>
        <taxon>Shewanella</taxon>
    </lineage>
</organism>
<sequence>MKNLSIATLALLTLFATTQAAAETDKTGFYVGGAINNIKLDVVDSNFDEAGIGFGVYAGYNFNEWFGLESNLFVSGDLGDNHSDIGAGALTLTPKLTLQFNDVFSGYVKAGLASMAVVEEVSGEGDVDFSGIGWAYGLGFNAAVTEQLNIRLSYDITRGDLDSDDFYFDADNIDMKISQFALGMHYQF</sequence>
<accession>A0A972FW50</accession>
<dbReference type="Proteomes" id="UP000737113">
    <property type="component" value="Unassembled WGS sequence"/>
</dbReference>
<evidence type="ECO:0000259" key="3">
    <source>
        <dbReference type="Pfam" id="PF13505"/>
    </source>
</evidence>
<protein>
    <submittedName>
        <fullName evidence="4">Porin family protein</fullName>
    </submittedName>
</protein>
<evidence type="ECO:0000313" key="4">
    <source>
        <dbReference type="EMBL" id="NMH67165.1"/>
    </source>
</evidence>
<dbReference type="InterPro" id="IPR011250">
    <property type="entry name" value="OMP/PagP_B-barrel"/>
</dbReference>
<keyword evidence="5" id="KW-1185">Reference proteome</keyword>
<feature type="chain" id="PRO_5036787592" evidence="2">
    <location>
        <begin position="23"/>
        <end position="188"/>
    </location>
</feature>
<dbReference type="EMBL" id="JAAXYH010000024">
    <property type="protein sequence ID" value="NMH67165.1"/>
    <property type="molecule type" value="Genomic_DNA"/>
</dbReference>
<comment type="caution">
    <text evidence="4">The sequence shown here is derived from an EMBL/GenBank/DDBJ whole genome shotgun (WGS) entry which is preliminary data.</text>
</comment>
<keyword evidence="1 2" id="KW-0732">Signal</keyword>
<gene>
    <name evidence="4" type="ORF">HC757_18625</name>
</gene>
<dbReference type="InterPro" id="IPR027385">
    <property type="entry name" value="Beta-barrel_OMP"/>
</dbReference>
<evidence type="ECO:0000313" key="5">
    <source>
        <dbReference type="Proteomes" id="UP000737113"/>
    </source>
</evidence>
<name>A0A972FW50_9GAMM</name>